<dbReference type="Proteomes" id="UP000285301">
    <property type="component" value="Unassembled WGS sequence"/>
</dbReference>
<dbReference type="PANTHER" id="PTHR35450">
    <property type="entry name" value="REVERSE TRANSCRIPTASE DOMAIN-CONTAINING PROTEIN"/>
    <property type="match status" value="1"/>
</dbReference>
<organism evidence="1 2">
    <name type="scientific">Dinothrombium tinctorium</name>
    <dbReference type="NCBI Taxonomy" id="1965070"/>
    <lineage>
        <taxon>Eukaryota</taxon>
        <taxon>Metazoa</taxon>
        <taxon>Ecdysozoa</taxon>
        <taxon>Arthropoda</taxon>
        <taxon>Chelicerata</taxon>
        <taxon>Arachnida</taxon>
        <taxon>Acari</taxon>
        <taxon>Acariformes</taxon>
        <taxon>Trombidiformes</taxon>
        <taxon>Prostigmata</taxon>
        <taxon>Anystina</taxon>
        <taxon>Parasitengona</taxon>
        <taxon>Trombidioidea</taxon>
        <taxon>Trombidiidae</taxon>
        <taxon>Dinothrombium</taxon>
    </lineage>
</organism>
<dbReference type="AlphaFoldDB" id="A0A3S3RHE8"/>
<evidence type="ECO:0000313" key="2">
    <source>
        <dbReference type="Proteomes" id="UP000285301"/>
    </source>
</evidence>
<dbReference type="PANTHER" id="PTHR35450:SF2">
    <property type="entry name" value="REVERSE TRANSCRIPTASE DOMAIN-CONTAINING PROTEIN"/>
    <property type="match status" value="1"/>
</dbReference>
<accession>A0A3S3RHE8</accession>
<evidence type="ECO:0000313" key="1">
    <source>
        <dbReference type="EMBL" id="RWR99758.1"/>
    </source>
</evidence>
<feature type="non-terminal residue" evidence="1">
    <location>
        <position position="294"/>
    </location>
</feature>
<evidence type="ECO:0008006" key="3">
    <source>
        <dbReference type="Google" id="ProtNLM"/>
    </source>
</evidence>
<sequence>MEFGIEKCAVMHLKRGKYDESQGFKIDEKTFIEALTENRTYKYLGIYQNRKINHTQIKKKFKDAFHKRLKQQVIKLTTISDRKNAWNRKARHGVYLKLITAENVDREQSILWLKAGYLQPETEGFVCAIQDQVFPTKYYQKTILKSTDDGKCRLCKTADESLNHLLAECSTLTSSDYLARHNQVAKIIYQQIAKRCGLLKSYPPYYKFNQARVLENEKYTLYWDKVVRNDKTIDFNKPDIILIDKQKQFTQLIDVAVPLTHNLPNTESTKIHKYRNLAIEIKRIWKQNSVELSQ</sequence>
<keyword evidence="2" id="KW-1185">Reference proteome</keyword>
<proteinExistence type="predicted"/>
<comment type="caution">
    <text evidence="1">The sequence shown here is derived from an EMBL/GenBank/DDBJ whole genome shotgun (WGS) entry which is preliminary data.</text>
</comment>
<dbReference type="EMBL" id="NCKU01013699">
    <property type="protein sequence ID" value="RWR99758.1"/>
    <property type="molecule type" value="Genomic_DNA"/>
</dbReference>
<reference evidence="1 2" key="1">
    <citation type="journal article" date="2018" name="Gigascience">
        <title>Genomes of trombidid mites reveal novel predicted allergens and laterally-transferred genes associated with secondary metabolism.</title>
        <authorList>
            <person name="Dong X."/>
            <person name="Chaisiri K."/>
            <person name="Xia D."/>
            <person name="Armstrong S.D."/>
            <person name="Fang Y."/>
            <person name="Donnelly M.J."/>
            <person name="Kadowaki T."/>
            <person name="McGarry J.W."/>
            <person name="Darby A.C."/>
            <person name="Makepeace B.L."/>
        </authorList>
    </citation>
    <scope>NUCLEOTIDE SEQUENCE [LARGE SCALE GENOMIC DNA]</scope>
    <source>
        <strain evidence="1">UoL-WK</strain>
    </source>
</reference>
<dbReference type="OrthoDB" id="5962029at2759"/>
<protein>
    <recommendedName>
        <fullName evidence="3">Reverse transcriptase zinc-binding domain-containing protein</fullName>
    </recommendedName>
</protein>
<name>A0A3S3RHE8_9ACAR</name>
<gene>
    <name evidence="1" type="ORF">B4U79_08353</name>
</gene>